<evidence type="ECO:0000256" key="1">
    <source>
        <dbReference type="ARBA" id="ARBA00004300"/>
    </source>
</evidence>
<dbReference type="InterPro" id="IPR036223">
    <property type="entry name" value="CAP_C_sf"/>
</dbReference>
<dbReference type="Proteomes" id="UP001457282">
    <property type="component" value="Unassembled WGS sequence"/>
</dbReference>
<organism evidence="9 10">
    <name type="scientific">Rubus argutus</name>
    <name type="common">Southern blackberry</name>
    <dbReference type="NCBI Taxonomy" id="59490"/>
    <lineage>
        <taxon>Eukaryota</taxon>
        <taxon>Viridiplantae</taxon>
        <taxon>Streptophyta</taxon>
        <taxon>Embryophyta</taxon>
        <taxon>Tracheophyta</taxon>
        <taxon>Spermatophyta</taxon>
        <taxon>Magnoliopsida</taxon>
        <taxon>eudicotyledons</taxon>
        <taxon>Gunneridae</taxon>
        <taxon>Pentapetalae</taxon>
        <taxon>rosids</taxon>
        <taxon>fabids</taxon>
        <taxon>Rosales</taxon>
        <taxon>Rosaceae</taxon>
        <taxon>Rosoideae</taxon>
        <taxon>Rosoideae incertae sedis</taxon>
        <taxon>Rubus</taxon>
    </lineage>
</organism>
<reference evidence="9 10" key="1">
    <citation type="journal article" date="2023" name="G3 (Bethesda)">
        <title>A chromosome-length genome assembly and annotation of blackberry (Rubus argutus, cv. 'Hillquist').</title>
        <authorList>
            <person name="Bruna T."/>
            <person name="Aryal R."/>
            <person name="Dudchenko O."/>
            <person name="Sargent D.J."/>
            <person name="Mead D."/>
            <person name="Buti M."/>
            <person name="Cavallini A."/>
            <person name="Hytonen T."/>
            <person name="Andres J."/>
            <person name="Pham M."/>
            <person name="Weisz D."/>
            <person name="Mascagni F."/>
            <person name="Usai G."/>
            <person name="Natali L."/>
            <person name="Bassil N."/>
            <person name="Fernandez G.E."/>
            <person name="Lomsadze A."/>
            <person name="Armour M."/>
            <person name="Olukolu B."/>
            <person name="Poorten T."/>
            <person name="Britton C."/>
            <person name="Davik J."/>
            <person name="Ashrafi H."/>
            <person name="Aiden E.L."/>
            <person name="Borodovsky M."/>
            <person name="Worthington M."/>
        </authorList>
    </citation>
    <scope>NUCLEOTIDE SEQUENCE [LARGE SCALE GENOMIC DNA]</scope>
    <source>
        <strain evidence="9">PI 553951</strain>
    </source>
</reference>
<name>A0AAW1WCK1_RUBAR</name>
<proteinExistence type="inferred from homology"/>
<evidence type="ECO:0000259" key="8">
    <source>
        <dbReference type="PROSITE" id="PS51329"/>
    </source>
</evidence>
<comment type="similarity">
    <text evidence="3">Belongs to the TBCC family.</text>
</comment>
<accession>A0AAW1WCK1</accession>
<evidence type="ECO:0000256" key="7">
    <source>
        <dbReference type="SAM" id="MobiDB-lite"/>
    </source>
</evidence>
<feature type="compositionally biased region" description="Polar residues" evidence="7">
    <location>
        <begin position="296"/>
        <end position="307"/>
    </location>
</feature>
<dbReference type="InterPro" id="IPR016098">
    <property type="entry name" value="CAP/MinC_C"/>
</dbReference>
<keyword evidence="6" id="KW-0206">Cytoskeleton</keyword>
<keyword evidence="5" id="KW-0963">Cytoplasm</keyword>
<dbReference type="InterPro" id="IPR012945">
    <property type="entry name" value="Tubulin-bd_cofactor_C_dom"/>
</dbReference>
<protein>
    <recommendedName>
        <fullName evidence="4">TBCC domain-containing protein 1</fullName>
    </recommendedName>
</protein>
<evidence type="ECO:0000256" key="3">
    <source>
        <dbReference type="ARBA" id="ARBA00008848"/>
    </source>
</evidence>
<dbReference type="GO" id="GO:0000922">
    <property type="term" value="C:spindle pole"/>
    <property type="evidence" value="ECO:0007669"/>
    <property type="project" value="UniProtKB-SubCell"/>
</dbReference>
<keyword evidence="10" id="KW-1185">Reference proteome</keyword>
<comment type="subcellular location">
    <subcellularLocation>
        <location evidence="1">Cytoplasm</location>
        <location evidence="1">Cytoskeleton</location>
        <location evidence="1">Microtubule organizing center</location>
        <location evidence="1">Centrosome</location>
    </subcellularLocation>
    <subcellularLocation>
        <location evidence="2">Cytoplasm</location>
        <location evidence="2">Cytoskeleton</location>
        <location evidence="2">Spindle pole</location>
    </subcellularLocation>
</comment>
<evidence type="ECO:0000256" key="2">
    <source>
        <dbReference type="ARBA" id="ARBA00004647"/>
    </source>
</evidence>
<dbReference type="PANTHER" id="PTHR16052:SF0">
    <property type="entry name" value="TBCC DOMAIN-CONTAINING PROTEIN 1"/>
    <property type="match status" value="1"/>
</dbReference>
<gene>
    <name evidence="9" type="ORF">M0R45_030242</name>
</gene>
<dbReference type="Pfam" id="PF07986">
    <property type="entry name" value="TBCC"/>
    <property type="match status" value="1"/>
</dbReference>
<evidence type="ECO:0000313" key="9">
    <source>
        <dbReference type="EMBL" id="KAK9921745.1"/>
    </source>
</evidence>
<dbReference type="Gene3D" id="2.160.20.70">
    <property type="match status" value="1"/>
</dbReference>
<dbReference type="SMART" id="SM00673">
    <property type="entry name" value="CARP"/>
    <property type="match status" value="2"/>
</dbReference>
<dbReference type="SUPFAM" id="SSF69340">
    <property type="entry name" value="C-terminal domain of adenylylcyclase associated protein"/>
    <property type="match status" value="1"/>
</dbReference>
<evidence type="ECO:0000313" key="10">
    <source>
        <dbReference type="Proteomes" id="UP001457282"/>
    </source>
</evidence>
<evidence type="ECO:0000256" key="5">
    <source>
        <dbReference type="ARBA" id="ARBA00022490"/>
    </source>
</evidence>
<sequence>MSEPIEPSTSSSSTKDPAFLIHPRREPFEHGLLPIPKLIFTDPTQTLIPLKQKLIEQSPSHRVKAAAISESLQISIDHARLVLDTLASVLHLESDPLVQAKPDVIDEVGADVHDLVLFLYIQSYKKLLPRTHKDSAAVADVWPSTSAFDGYLSALSPLQLVRSNSRRFVPSQADEEAHQLSYLQKHLANLVSLLAEPVEGEGEESLVLTMERLEHLGFLIQFGDKGSEGGHLSQYAPFFANSDPDMPAVPVPAVQVHEWIINNIVSALENISERISPKENGPPSSSDQDVPMADACTSSTKGSTSVRGSSFIEGISKSSLVKQGSDLKGPSVKVLNCHDSVIYILAPLRYATVYGCSDATIVLGAVGKAVRIEHCERVHVITAANRICIANCRECMFFLGVNQRPLVVGDNHKLQVAPYNTFYSQLEEHLSEVGIDAAINRWGEPLPLGVDPDQFTNFLIPNWFGGEPGSTKDNPFPLPDAYVESQHRNQKNLGEVKQLLREAPLEDNRKRELSTALHVYFKDWLYASGNIRQLYCLQGE</sequence>
<dbReference type="InterPro" id="IPR006599">
    <property type="entry name" value="CARP_motif"/>
</dbReference>
<dbReference type="AlphaFoldDB" id="A0AAW1WCK1"/>
<comment type="caution">
    <text evidence="9">The sequence shown here is derived from an EMBL/GenBank/DDBJ whole genome shotgun (WGS) entry which is preliminary data.</text>
</comment>
<dbReference type="InterPro" id="IPR017901">
    <property type="entry name" value="C-CAP_CF_C-like"/>
</dbReference>
<dbReference type="PANTHER" id="PTHR16052">
    <property type="entry name" value="TBCC DOMAIN-CONTAINING PROTEIN 1"/>
    <property type="match status" value="1"/>
</dbReference>
<evidence type="ECO:0000256" key="4">
    <source>
        <dbReference type="ARBA" id="ARBA00017559"/>
    </source>
</evidence>
<evidence type="ECO:0000256" key="6">
    <source>
        <dbReference type="ARBA" id="ARBA00023212"/>
    </source>
</evidence>
<dbReference type="InterPro" id="IPR039589">
    <property type="entry name" value="TBCC1"/>
</dbReference>
<dbReference type="PROSITE" id="PS51329">
    <property type="entry name" value="C_CAP_COFACTOR_C"/>
    <property type="match status" value="1"/>
</dbReference>
<feature type="region of interest" description="Disordered" evidence="7">
    <location>
        <begin position="274"/>
        <end position="307"/>
    </location>
</feature>
<dbReference type="EMBL" id="JBEDUW010000006">
    <property type="protein sequence ID" value="KAK9921745.1"/>
    <property type="molecule type" value="Genomic_DNA"/>
</dbReference>
<feature type="domain" description="C-CAP/cofactor C-like" evidence="8">
    <location>
        <begin position="299"/>
        <end position="435"/>
    </location>
</feature>